<reference evidence="1 2" key="1">
    <citation type="submission" date="2021-02" db="EMBL/GenBank/DDBJ databases">
        <title>De Novo genome assembly of isolated myxobacteria.</title>
        <authorList>
            <person name="Stevens D.C."/>
        </authorList>
    </citation>
    <scope>NUCLEOTIDE SEQUENCE [LARGE SCALE GENOMIC DNA]</scope>
    <source>
        <strain evidence="2">SCPEA02</strain>
    </source>
</reference>
<name>A0ABX7NS56_9BACT</name>
<dbReference type="RefSeq" id="WP_206721960.1">
    <property type="nucleotide sequence ID" value="NZ_CP071090.1"/>
</dbReference>
<gene>
    <name evidence="1" type="ORF">JY651_34735</name>
</gene>
<organism evidence="1 2">
    <name type="scientific">Pyxidicoccus parkwayensis</name>
    <dbReference type="NCBI Taxonomy" id="2813578"/>
    <lineage>
        <taxon>Bacteria</taxon>
        <taxon>Pseudomonadati</taxon>
        <taxon>Myxococcota</taxon>
        <taxon>Myxococcia</taxon>
        <taxon>Myxococcales</taxon>
        <taxon>Cystobacterineae</taxon>
        <taxon>Myxococcaceae</taxon>
        <taxon>Pyxidicoccus</taxon>
    </lineage>
</organism>
<proteinExistence type="predicted"/>
<protein>
    <submittedName>
        <fullName evidence="1">Uncharacterized protein</fullName>
    </submittedName>
</protein>
<accession>A0ABX7NS56</accession>
<sequence length="215" mass="22877">MPDMLAIISKAVFEKDAAGKKPGDVLPMDRYRSNSKHLESLASGGRLFLVTVRPPNEALWLVAVLEGLKSDAEGWRSRPNTVPITDVTSLIPKIRFESGKGIQAAKGALGMSLQTPRALAAADAALFLQTAGGEDSGSGPTNLTSHEASPKLPCLCRRCLLKSPERAEAGGLTFVRSKVETDGKALYYWLPDELVLNAKVIAQSVRGALVARLGA</sequence>
<dbReference type="Proteomes" id="UP000662747">
    <property type="component" value="Chromosome"/>
</dbReference>
<dbReference type="EMBL" id="CP071090">
    <property type="protein sequence ID" value="QSQ20380.1"/>
    <property type="molecule type" value="Genomic_DNA"/>
</dbReference>
<keyword evidence="2" id="KW-1185">Reference proteome</keyword>
<evidence type="ECO:0000313" key="1">
    <source>
        <dbReference type="EMBL" id="QSQ20380.1"/>
    </source>
</evidence>
<evidence type="ECO:0000313" key="2">
    <source>
        <dbReference type="Proteomes" id="UP000662747"/>
    </source>
</evidence>